<sequence length="128" mass="14589">MRKLLQKQILGSNNANRNNLAIQDSSVRPNDNFRITQKLCMPFMRFKKDEAIALGVEALDLKLPFGEIEYTHLELAVDGQGQHKWLRLGFESDGGGPSYPFFLVDSQELKQIVSEFIFGFWSECGNSF</sequence>
<evidence type="ECO:0000313" key="2">
    <source>
        <dbReference type="Proteomes" id="UP000237000"/>
    </source>
</evidence>
<reference evidence="2" key="1">
    <citation type="submission" date="2016-06" db="EMBL/GenBank/DDBJ databases">
        <title>Parallel loss of symbiosis genes in relatives of nitrogen-fixing non-legume Parasponia.</title>
        <authorList>
            <person name="Van Velzen R."/>
            <person name="Holmer R."/>
            <person name="Bu F."/>
            <person name="Rutten L."/>
            <person name="Van Zeijl A."/>
            <person name="Liu W."/>
            <person name="Santuari L."/>
            <person name="Cao Q."/>
            <person name="Sharma T."/>
            <person name="Shen D."/>
            <person name="Roswanjaya Y."/>
            <person name="Wardhani T."/>
            <person name="Kalhor M.S."/>
            <person name="Jansen J."/>
            <person name="Van den Hoogen J."/>
            <person name="Gungor B."/>
            <person name="Hartog M."/>
            <person name="Hontelez J."/>
            <person name="Verver J."/>
            <person name="Yang W.-C."/>
            <person name="Schijlen E."/>
            <person name="Repin R."/>
            <person name="Schilthuizen M."/>
            <person name="Schranz E."/>
            <person name="Heidstra R."/>
            <person name="Miyata K."/>
            <person name="Fedorova E."/>
            <person name="Kohlen W."/>
            <person name="Bisseling T."/>
            <person name="Smit S."/>
            <person name="Geurts R."/>
        </authorList>
    </citation>
    <scope>NUCLEOTIDE SEQUENCE [LARGE SCALE GENOMIC DNA]</scope>
    <source>
        <strain evidence="2">cv. RG33-2</strain>
    </source>
</reference>
<gene>
    <name evidence="1" type="ORF">TorRG33x02_202690</name>
</gene>
<dbReference type="AlphaFoldDB" id="A0A2P5EEL4"/>
<dbReference type="STRING" id="63057.A0A2P5EEL4"/>
<evidence type="ECO:0000313" key="1">
    <source>
        <dbReference type="EMBL" id="PON83975.1"/>
    </source>
</evidence>
<comment type="caution">
    <text evidence="1">The sequence shown here is derived from an EMBL/GenBank/DDBJ whole genome shotgun (WGS) entry which is preliminary data.</text>
</comment>
<dbReference type="OrthoDB" id="1729715at2759"/>
<dbReference type="EMBL" id="JXTC01000170">
    <property type="protein sequence ID" value="PON83975.1"/>
    <property type="molecule type" value="Genomic_DNA"/>
</dbReference>
<dbReference type="InParanoid" id="A0A2P5EEL4"/>
<accession>A0A2P5EEL4</accession>
<protein>
    <submittedName>
        <fullName evidence="1">Uncharacterized protein</fullName>
    </submittedName>
</protein>
<dbReference type="Proteomes" id="UP000237000">
    <property type="component" value="Unassembled WGS sequence"/>
</dbReference>
<name>A0A2P5EEL4_TREOI</name>
<organism evidence="1 2">
    <name type="scientific">Trema orientale</name>
    <name type="common">Charcoal tree</name>
    <name type="synonym">Celtis orientalis</name>
    <dbReference type="NCBI Taxonomy" id="63057"/>
    <lineage>
        <taxon>Eukaryota</taxon>
        <taxon>Viridiplantae</taxon>
        <taxon>Streptophyta</taxon>
        <taxon>Embryophyta</taxon>
        <taxon>Tracheophyta</taxon>
        <taxon>Spermatophyta</taxon>
        <taxon>Magnoliopsida</taxon>
        <taxon>eudicotyledons</taxon>
        <taxon>Gunneridae</taxon>
        <taxon>Pentapetalae</taxon>
        <taxon>rosids</taxon>
        <taxon>fabids</taxon>
        <taxon>Rosales</taxon>
        <taxon>Cannabaceae</taxon>
        <taxon>Trema</taxon>
    </lineage>
</organism>
<proteinExistence type="predicted"/>
<keyword evidence="2" id="KW-1185">Reference proteome</keyword>